<keyword evidence="7 8" id="KW-0472">Membrane</keyword>
<evidence type="ECO:0000256" key="6">
    <source>
        <dbReference type="ARBA" id="ARBA00022989"/>
    </source>
</evidence>
<feature type="domain" description="Protein kinase" evidence="9">
    <location>
        <begin position="205"/>
        <end position="382"/>
    </location>
</feature>
<evidence type="ECO:0000256" key="1">
    <source>
        <dbReference type="ARBA" id="ARBA00004167"/>
    </source>
</evidence>
<evidence type="ECO:0000256" key="3">
    <source>
        <dbReference type="ARBA" id="ARBA00022692"/>
    </source>
</evidence>
<keyword evidence="2" id="KW-0433">Leucine-rich repeat</keyword>
<sequence>MGSFFIIHLANAQEQLGFINLDCGMPNNESTYTENSTTLFYSSDADFIRSGKSGKIKNNEIEYLKPYRHLRYFPEGIRNCYNLMAMKGITYLIRAVFAYGNYDGLKTSPNFDLYIGPNLWATIDFQDQLSDISKLTLQEGIAEELIHMSKSNSLDICLVSTGTTTPFISALELRPLREDSYTTDSGSLKLLFRQLLLSSFDEFDLQIRDLSTSGLIGAVSPDIVNLSQLQKLDLSYNNLSGSIPQTLRNMKKKGLKLTAQGNPNLCLSSSCETNGRHGNKTLVLVIVSVAFIGIIAVVFLLIISVNRKKIRSSKEECGRPTLSWENRLKIAVETAQGLEYLHIGCKPPMIHRDVKSTNILLDEHFQAKISDFGFSRYSPSRR</sequence>
<evidence type="ECO:0000313" key="11">
    <source>
        <dbReference type="Proteomes" id="UP000836841"/>
    </source>
</evidence>
<organism evidence="10 11">
    <name type="scientific">Thlaspi arvense</name>
    <name type="common">Field penny-cress</name>
    <dbReference type="NCBI Taxonomy" id="13288"/>
    <lineage>
        <taxon>Eukaryota</taxon>
        <taxon>Viridiplantae</taxon>
        <taxon>Streptophyta</taxon>
        <taxon>Embryophyta</taxon>
        <taxon>Tracheophyta</taxon>
        <taxon>Spermatophyta</taxon>
        <taxon>Magnoliopsida</taxon>
        <taxon>eudicotyledons</taxon>
        <taxon>Gunneridae</taxon>
        <taxon>Pentapetalae</taxon>
        <taxon>rosids</taxon>
        <taxon>malvids</taxon>
        <taxon>Brassicales</taxon>
        <taxon>Brassicaceae</taxon>
        <taxon>Thlaspideae</taxon>
        <taxon>Thlaspi</taxon>
    </lineage>
</organism>
<evidence type="ECO:0000256" key="5">
    <source>
        <dbReference type="ARBA" id="ARBA00022737"/>
    </source>
</evidence>
<dbReference type="Pfam" id="PF12819">
    <property type="entry name" value="Malectin_like"/>
    <property type="match status" value="1"/>
</dbReference>
<evidence type="ECO:0000259" key="9">
    <source>
        <dbReference type="PROSITE" id="PS50011"/>
    </source>
</evidence>
<dbReference type="Gene3D" id="1.10.510.10">
    <property type="entry name" value="Transferase(Phosphotransferase) domain 1"/>
    <property type="match status" value="1"/>
</dbReference>
<dbReference type="SUPFAM" id="SSF56112">
    <property type="entry name" value="Protein kinase-like (PK-like)"/>
    <property type="match status" value="1"/>
</dbReference>
<dbReference type="InterPro" id="IPR011009">
    <property type="entry name" value="Kinase-like_dom_sf"/>
</dbReference>
<evidence type="ECO:0000313" key="10">
    <source>
        <dbReference type="EMBL" id="CAH2070331.1"/>
    </source>
</evidence>
<evidence type="ECO:0000256" key="7">
    <source>
        <dbReference type="ARBA" id="ARBA00023136"/>
    </source>
</evidence>
<dbReference type="GO" id="GO:0016020">
    <property type="term" value="C:membrane"/>
    <property type="evidence" value="ECO:0007669"/>
    <property type="project" value="UniProtKB-SubCell"/>
</dbReference>
<dbReference type="PANTHER" id="PTHR45631">
    <property type="entry name" value="OS07G0107800 PROTEIN-RELATED"/>
    <property type="match status" value="1"/>
</dbReference>
<dbReference type="Proteomes" id="UP000836841">
    <property type="component" value="Chromosome 6"/>
</dbReference>
<dbReference type="Pfam" id="PF00560">
    <property type="entry name" value="LRR_1"/>
    <property type="match status" value="1"/>
</dbReference>
<name>A0AAU9SP73_THLAR</name>
<keyword evidence="4" id="KW-0732">Signal</keyword>
<reference evidence="10 11" key="1">
    <citation type="submission" date="2022-03" db="EMBL/GenBank/DDBJ databases">
        <authorList>
            <person name="Nunn A."/>
            <person name="Chopra R."/>
            <person name="Nunn A."/>
            <person name="Contreras Garrido A."/>
        </authorList>
    </citation>
    <scope>NUCLEOTIDE SEQUENCE [LARGE SCALE GENOMIC DNA]</scope>
</reference>
<dbReference type="GO" id="GO:0004672">
    <property type="term" value="F:protein kinase activity"/>
    <property type="evidence" value="ECO:0007669"/>
    <property type="project" value="InterPro"/>
</dbReference>
<dbReference type="InterPro" id="IPR032675">
    <property type="entry name" value="LRR_dom_sf"/>
</dbReference>
<dbReference type="GO" id="GO:0005524">
    <property type="term" value="F:ATP binding"/>
    <property type="evidence" value="ECO:0007669"/>
    <property type="project" value="InterPro"/>
</dbReference>
<dbReference type="SUPFAM" id="SSF52058">
    <property type="entry name" value="L domain-like"/>
    <property type="match status" value="1"/>
</dbReference>
<dbReference type="AlphaFoldDB" id="A0AAU9SP73"/>
<feature type="transmembrane region" description="Helical" evidence="8">
    <location>
        <begin position="282"/>
        <end position="305"/>
    </location>
</feature>
<keyword evidence="3 8" id="KW-0812">Transmembrane</keyword>
<dbReference type="Pfam" id="PF00069">
    <property type="entry name" value="Pkinase"/>
    <property type="match status" value="1"/>
</dbReference>
<gene>
    <name evidence="10" type="ORF">TAV2_LOCUS18897</name>
</gene>
<dbReference type="InterPro" id="IPR000719">
    <property type="entry name" value="Prot_kinase_dom"/>
</dbReference>
<dbReference type="PROSITE" id="PS50011">
    <property type="entry name" value="PROTEIN_KINASE_DOM"/>
    <property type="match status" value="1"/>
</dbReference>
<proteinExistence type="predicted"/>
<dbReference type="EMBL" id="OU466862">
    <property type="protein sequence ID" value="CAH2070331.1"/>
    <property type="molecule type" value="Genomic_DNA"/>
</dbReference>
<dbReference type="InterPro" id="IPR001611">
    <property type="entry name" value="Leu-rich_rpt"/>
</dbReference>
<evidence type="ECO:0000256" key="4">
    <source>
        <dbReference type="ARBA" id="ARBA00022729"/>
    </source>
</evidence>
<dbReference type="PROSITE" id="PS00108">
    <property type="entry name" value="PROTEIN_KINASE_ST"/>
    <property type="match status" value="1"/>
</dbReference>
<dbReference type="PANTHER" id="PTHR45631:SF175">
    <property type="entry name" value="PROTEIN KINASE DOMAIN-CONTAINING PROTEIN"/>
    <property type="match status" value="1"/>
</dbReference>
<evidence type="ECO:0000256" key="8">
    <source>
        <dbReference type="SAM" id="Phobius"/>
    </source>
</evidence>
<dbReference type="Gene3D" id="3.80.10.10">
    <property type="entry name" value="Ribonuclease Inhibitor"/>
    <property type="match status" value="1"/>
</dbReference>
<protein>
    <recommendedName>
        <fullName evidence="9">Protein kinase domain-containing protein</fullName>
    </recommendedName>
</protein>
<comment type="subcellular location">
    <subcellularLocation>
        <location evidence="1">Membrane</location>
        <topology evidence="1">Single-pass membrane protein</topology>
    </subcellularLocation>
</comment>
<keyword evidence="6 8" id="KW-1133">Transmembrane helix</keyword>
<keyword evidence="11" id="KW-1185">Reference proteome</keyword>
<keyword evidence="5" id="KW-0677">Repeat</keyword>
<dbReference type="InterPro" id="IPR024788">
    <property type="entry name" value="Malectin-like_Carb-bd_dom"/>
</dbReference>
<accession>A0AAU9SP73</accession>
<evidence type="ECO:0000256" key="2">
    <source>
        <dbReference type="ARBA" id="ARBA00022614"/>
    </source>
</evidence>
<dbReference type="InterPro" id="IPR008271">
    <property type="entry name" value="Ser/Thr_kinase_AS"/>
</dbReference>